<dbReference type="PANTHER" id="PTHR34822:SF1">
    <property type="entry name" value="GRPB FAMILY PROTEIN"/>
    <property type="match status" value="1"/>
</dbReference>
<comment type="caution">
    <text evidence="1">The sequence shown here is derived from an EMBL/GenBank/DDBJ whole genome shotgun (WGS) entry which is preliminary data.</text>
</comment>
<accession>A0A7W8FUY1</accession>
<dbReference type="InterPro" id="IPR007344">
    <property type="entry name" value="GrpB/CoaE"/>
</dbReference>
<dbReference type="RefSeq" id="WP_241666199.1">
    <property type="nucleotide sequence ID" value="NZ_JACHHE010000010.1"/>
</dbReference>
<dbReference type="Pfam" id="PF04229">
    <property type="entry name" value="GrpB"/>
    <property type="match status" value="1"/>
</dbReference>
<dbReference type="Gene3D" id="3.30.460.10">
    <property type="entry name" value="Beta Polymerase, domain 2"/>
    <property type="match status" value="1"/>
</dbReference>
<dbReference type="EMBL" id="JACHHE010000010">
    <property type="protein sequence ID" value="MBB5181601.1"/>
    <property type="molecule type" value="Genomic_DNA"/>
</dbReference>
<protein>
    <submittedName>
        <fullName evidence="1">GrpB-like predicted nucleotidyltransferase (UPF0157 family)</fullName>
    </submittedName>
</protein>
<evidence type="ECO:0000313" key="2">
    <source>
        <dbReference type="Proteomes" id="UP000525923"/>
    </source>
</evidence>
<gene>
    <name evidence="1" type="ORF">HNQ44_003066</name>
</gene>
<dbReference type="GO" id="GO:0016740">
    <property type="term" value="F:transferase activity"/>
    <property type="evidence" value="ECO:0007669"/>
    <property type="project" value="UniProtKB-KW"/>
</dbReference>
<dbReference type="InterPro" id="IPR043519">
    <property type="entry name" value="NT_sf"/>
</dbReference>
<keyword evidence="2" id="KW-1185">Reference proteome</keyword>
<name>A0A7W8FUY1_9BACL</name>
<sequence>MKKVVIETYNPAWPQRFNELKLALEKGLPNLIQSIEHVGSTSVPGLSAKPILDVDIVIDHRDLLPEVFDHLEKMGYYHRGDLGIEGREAFARVDGYVPWDGTDTVWMEHHLYVCSKESAELQRHVAFRDYLRNNPSAAYEYGELKKKLAASAIDRTAYTDGKDAFVHSILNLAFKEVDGKK</sequence>
<organism evidence="1 2">
    <name type="scientific">Planococcus koreensis</name>
    <dbReference type="NCBI Taxonomy" id="112331"/>
    <lineage>
        <taxon>Bacteria</taxon>
        <taxon>Bacillati</taxon>
        <taxon>Bacillota</taxon>
        <taxon>Bacilli</taxon>
        <taxon>Bacillales</taxon>
        <taxon>Caryophanaceae</taxon>
        <taxon>Planococcus</taxon>
    </lineage>
</organism>
<keyword evidence="1" id="KW-0808">Transferase</keyword>
<dbReference type="Proteomes" id="UP000525923">
    <property type="component" value="Unassembled WGS sequence"/>
</dbReference>
<dbReference type="PANTHER" id="PTHR34822">
    <property type="entry name" value="GRPB DOMAIN PROTEIN (AFU_ORTHOLOGUE AFUA_1G01530)"/>
    <property type="match status" value="1"/>
</dbReference>
<dbReference type="AlphaFoldDB" id="A0A7W8FUY1"/>
<evidence type="ECO:0000313" key="1">
    <source>
        <dbReference type="EMBL" id="MBB5181601.1"/>
    </source>
</evidence>
<reference evidence="1 2" key="1">
    <citation type="submission" date="2020-08" db="EMBL/GenBank/DDBJ databases">
        <title>Genomic Encyclopedia of Type Strains, Phase IV (KMG-IV): sequencing the most valuable type-strain genomes for metagenomic binning, comparative biology and taxonomic classification.</title>
        <authorList>
            <person name="Goeker M."/>
        </authorList>
    </citation>
    <scope>NUCLEOTIDE SEQUENCE [LARGE SCALE GENOMIC DNA]</scope>
    <source>
        <strain evidence="1 2">DSM 15895</strain>
    </source>
</reference>
<proteinExistence type="predicted"/>
<dbReference type="SUPFAM" id="SSF81301">
    <property type="entry name" value="Nucleotidyltransferase"/>
    <property type="match status" value="1"/>
</dbReference>